<protein>
    <submittedName>
        <fullName evidence="1">Uncharacterized protein</fullName>
    </submittedName>
</protein>
<name>A0A975BZY0_9CAUL</name>
<evidence type="ECO:0000313" key="1">
    <source>
        <dbReference type="EMBL" id="QTC90242.1"/>
    </source>
</evidence>
<dbReference type="EMBL" id="CP062222">
    <property type="protein sequence ID" value="QTC90242.1"/>
    <property type="molecule type" value="Genomic_DNA"/>
</dbReference>
<sequence length="107" mass="12165">MDATRPEDWADLDIDLMIWRATTTIKSEKIVPRILPEFLRRATREPYSGWMTSGDVIRQKLAASHFATWPEADREAVLALLPAYIATPDTDSESLAEWLEAFSLKDA</sequence>
<evidence type="ECO:0000313" key="2">
    <source>
        <dbReference type="Proteomes" id="UP000663918"/>
    </source>
</evidence>
<organism evidence="1 2">
    <name type="scientific">Brevundimonas goettingensis</name>
    <dbReference type="NCBI Taxonomy" id="2774190"/>
    <lineage>
        <taxon>Bacteria</taxon>
        <taxon>Pseudomonadati</taxon>
        <taxon>Pseudomonadota</taxon>
        <taxon>Alphaproteobacteria</taxon>
        <taxon>Caulobacterales</taxon>
        <taxon>Caulobacteraceae</taxon>
        <taxon>Brevundimonas</taxon>
    </lineage>
</organism>
<gene>
    <name evidence="1" type="ORF">IFJ75_13235</name>
</gene>
<dbReference type="KEGG" id="bgoe:IFJ75_13235"/>
<reference evidence="1" key="1">
    <citation type="submission" date="2020-09" db="EMBL/GenBank/DDBJ databases">
        <title>Brevundimonas sp. LVF2 isolated from a puddle in Goettingen, Germany.</title>
        <authorList>
            <person name="Friedrich I."/>
            <person name="Klassen A."/>
            <person name="Hannes N."/>
            <person name="Schneider D."/>
            <person name="Hertel R."/>
            <person name="Daniel R."/>
        </authorList>
    </citation>
    <scope>NUCLEOTIDE SEQUENCE</scope>
    <source>
        <strain evidence="1">LVF2</strain>
    </source>
</reference>
<dbReference type="Proteomes" id="UP000663918">
    <property type="component" value="Chromosome"/>
</dbReference>
<accession>A0A975BZY0</accession>
<dbReference type="AlphaFoldDB" id="A0A975BZY0"/>
<keyword evidence="2" id="KW-1185">Reference proteome</keyword>
<proteinExistence type="predicted"/>